<feature type="transmembrane region" description="Helical" evidence="1">
    <location>
        <begin position="697"/>
        <end position="717"/>
    </location>
</feature>
<dbReference type="Pfam" id="PF10754">
    <property type="entry name" value="DUF2569"/>
    <property type="match status" value="1"/>
</dbReference>
<dbReference type="InterPro" id="IPR019690">
    <property type="entry name" value="DUF2569"/>
</dbReference>
<protein>
    <submittedName>
        <fullName evidence="4">DUF3857 domain-containing protein</fullName>
    </submittedName>
</protein>
<sequence>MIKKITLSTILTIFTVLLSFAGNGKVNINKQLPSWLQKVDVINKKPPYKNIQDGYYIFLFERQNNLETKEHYTHIIREISNSSGVQNGSEISVSYDPSYEKLIFHKLVVWRAGKPINKLVSENFKILQNEEELSRFIYSGLFTAYLILDDIRKGDRIEYAYTTQGSNPVFPKYASTIYFEGNSQIVNVYNNIIFDPNRKMRTKTFNDTPVLNKSVVNGLNVFEWQNTMSKTYPDQDFVPSSYNPFARVQISEYQSWEEVVDWGLSIQNFDIKNTTLLNNKIADLKSKSKGNKEKYLELATRFVQDEIRYMGIEMGEYSNRPNTPDKVLNQRYGDCKDKSNLLCYLLKANGIDAYSVFIDTYLNNETAKLLPSPNVFNHETLVVELNDRKVYIDPTISNQRGPIFDNYYPYTAKVLVIKKGVKDLISTPRPNLGRLHSFTVFKVADTSTKSKTSFIITTTYSNNYANTFRDDLNTKGEESLEKSYIEYYTNFYPGLSMKGPLTIKDDELENVITVKEEYEINNFWTKDENLKSKKIAYFYGDLINNQINDLKKFRNAPMSMQFPSTVEQQIKIILPRTWNLQNENLTIDDENYRFVYSANAKKDTLTLNYYYQSFVSALPPIALDKYIKDSKQISALLSYGIYWDGDVAGDLGGLAAMPFSIAIITLILFSFIAMYVYTRHTAYNLEAIKNARKIQGWLIVPAIGITVSPVTILFATFKLEIFNQAIWSAMQTSEHSVFFVWSVVLTVIVNTILFVSSIFILISFYNRRDFFPKYYIGFLCFNFVVLSADYFANAYLTKIVATEAANGTNDLGFLVVKGIFAIIWIVYFIKSDRVKETFVFSYPGSAWRMAMVKDLNEQFEKNDGANDEQAFNDKEIVKIDERL</sequence>
<feature type="domain" description="DUF3857" evidence="3">
    <location>
        <begin position="68"/>
        <end position="225"/>
    </location>
</feature>
<dbReference type="Gene3D" id="3.10.620.30">
    <property type="match status" value="1"/>
</dbReference>
<evidence type="ECO:0000313" key="4">
    <source>
        <dbReference type="EMBL" id="QPH39845.1"/>
    </source>
</evidence>
<dbReference type="Proteomes" id="UP000594759">
    <property type="component" value="Chromosome"/>
</dbReference>
<gene>
    <name evidence="4" type="ORF">IZT61_00745</name>
</gene>
<name>A0A7S9PZD9_9SPHI</name>
<dbReference type="RefSeq" id="WP_196099308.1">
    <property type="nucleotide sequence ID" value="NZ_CP064939.1"/>
</dbReference>
<dbReference type="KEGG" id="pex:IZT61_00745"/>
<feature type="transmembrane region" description="Helical" evidence="1">
    <location>
        <begin position="656"/>
        <end position="677"/>
    </location>
</feature>
<evidence type="ECO:0000259" key="3">
    <source>
        <dbReference type="Pfam" id="PF12969"/>
    </source>
</evidence>
<dbReference type="InterPro" id="IPR002931">
    <property type="entry name" value="Transglutaminase-like"/>
</dbReference>
<dbReference type="Pfam" id="PF01841">
    <property type="entry name" value="Transglut_core"/>
    <property type="match status" value="1"/>
</dbReference>
<dbReference type="Gene3D" id="2.60.40.3140">
    <property type="match status" value="1"/>
</dbReference>
<keyword evidence="1" id="KW-0812">Transmembrane</keyword>
<keyword evidence="1" id="KW-1133">Transmembrane helix</keyword>
<feature type="transmembrane region" description="Helical" evidence="1">
    <location>
        <begin position="811"/>
        <end position="829"/>
    </location>
</feature>
<evidence type="ECO:0000313" key="5">
    <source>
        <dbReference type="Proteomes" id="UP000594759"/>
    </source>
</evidence>
<dbReference type="EMBL" id="CP064939">
    <property type="protein sequence ID" value="QPH39845.1"/>
    <property type="molecule type" value="Genomic_DNA"/>
</dbReference>
<dbReference type="SUPFAM" id="SSF54001">
    <property type="entry name" value="Cysteine proteinases"/>
    <property type="match status" value="1"/>
</dbReference>
<reference evidence="4 5" key="1">
    <citation type="submission" date="2020-11" db="EMBL/GenBank/DDBJ databases">
        <title>Pedobacter endophytica, an endophytic bacteria isolated form Carex pumila.</title>
        <authorList>
            <person name="Peng Y."/>
            <person name="Jiang L."/>
            <person name="Lee J."/>
        </authorList>
    </citation>
    <scope>NUCLEOTIDE SEQUENCE [LARGE SCALE GENOMIC DNA]</scope>
    <source>
        <strain evidence="4 5">JBR3-12</strain>
    </source>
</reference>
<accession>A0A7S9PZD9</accession>
<organism evidence="4 5">
    <name type="scientific">Pedobacter endophyticus</name>
    <dbReference type="NCBI Taxonomy" id="2789740"/>
    <lineage>
        <taxon>Bacteria</taxon>
        <taxon>Pseudomonadati</taxon>
        <taxon>Bacteroidota</taxon>
        <taxon>Sphingobacteriia</taxon>
        <taxon>Sphingobacteriales</taxon>
        <taxon>Sphingobacteriaceae</taxon>
        <taxon>Pedobacter</taxon>
    </lineage>
</organism>
<keyword evidence="1" id="KW-0472">Membrane</keyword>
<keyword evidence="5" id="KW-1185">Reference proteome</keyword>
<feature type="transmembrane region" description="Helical" evidence="1">
    <location>
        <begin position="774"/>
        <end position="791"/>
    </location>
</feature>
<evidence type="ECO:0000256" key="1">
    <source>
        <dbReference type="SAM" id="Phobius"/>
    </source>
</evidence>
<proteinExistence type="predicted"/>
<dbReference type="AlphaFoldDB" id="A0A7S9PZD9"/>
<dbReference type="InterPro" id="IPR024618">
    <property type="entry name" value="DUF3857"/>
</dbReference>
<dbReference type="Pfam" id="PF12969">
    <property type="entry name" value="DUF3857"/>
    <property type="match status" value="1"/>
</dbReference>
<dbReference type="InterPro" id="IPR038765">
    <property type="entry name" value="Papain-like_cys_pep_sf"/>
</dbReference>
<feature type="transmembrane region" description="Helical" evidence="1">
    <location>
        <begin position="737"/>
        <end position="762"/>
    </location>
</feature>
<evidence type="ECO:0000259" key="2">
    <source>
        <dbReference type="Pfam" id="PF01841"/>
    </source>
</evidence>
<feature type="domain" description="Transglutaminase-like" evidence="2">
    <location>
        <begin position="297"/>
        <end position="356"/>
    </location>
</feature>